<comment type="caution">
    <text evidence="1">The sequence shown here is derived from an EMBL/GenBank/DDBJ whole genome shotgun (WGS) entry which is preliminary data.</text>
</comment>
<dbReference type="Pfam" id="PF10387">
    <property type="entry name" value="DUF2442"/>
    <property type="match status" value="1"/>
</dbReference>
<dbReference type="eggNOG" id="ENOG5030K99">
    <property type="taxonomic scope" value="Bacteria"/>
</dbReference>
<accession>A0A081CUU5</accession>
<dbReference type="EMBL" id="BBJU01000012">
    <property type="protein sequence ID" value="GAK70441.1"/>
    <property type="molecule type" value="Genomic_DNA"/>
</dbReference>
<proteinExistence type="predicted"/>
<dbReference type="InterPro" id="IPR018841">
    <property type="entry name" value="DUF2442"/>
</dbReference>
<name>A0A081CUU5_9HYPH</name>
<dbReference type="AlphaFoldDB" id="A0A081CUU5"/>
<dbReference type="Proteomes" id="UP000028701">
    <property type="component" value="Unassembled WGS sequence"/>
</dbReference>
<evidence type="ECO:0000313" key="2">
    <source>
        <dbReference type="Proteomes" id="UP000028701"/>
    </source>
</evidence>
<protein>
    <recommendedName>
        <fullName evidence="3">DUF2442 domain-containing protein</fullName>
    </recommendedName>
</protein>
<evidence type="ECO:0000313" key="1">
    <source>
        <dbReference type="EMBL" id="GAK70441.1"/>
    </source>
</evidence>
<evidence type="ECO:0008006" key="3">
    <source>
        <dbReference type="Google" id="ProtNLM"/>
    </source>
</evidence>
<gene>
    <name evidence="1" type="ORF">RRU01S_12_00240</name>
</gene>
<dbReference type="Gene3D" id="3.30.2020.40">
    <property type="entry name" value="Uncharacterised protein PF10387, DUF2442"/>
    <property type="match status" value="1"/>
</dbReference>
<organism evidence="1 2">
    <name type="scientific">Agrobacterium rubi TR3 = NBRC 13261</name>
    <dbReference type="NCBI Taxonomy" id="1368415"/>
    <lineage>
        <taxon>Bacteria</taxon>
        <taxon>Pseudomonadati</taxon>
        <taxon>Pseudomonadota</taxon>
        <taxon>Alphaproteobacteria</taxon>
        <taxon>Hyphomicrobiales</taxon>
        <taxon>Rhizobiaceae</taxon>
        <taxon>Rhizobium/Agrobacterium group</taxon>
        <taxon>Agrobacterium</taxon>
    </lineage>
</organism>
<dbReference type="RefSeq" id="WP_045230031.1">
    <property type="nucleotide sequence ID" value="NZ_BBJU01000012.1"/>
</dbReference>
<reference evidence="1 2" key="1">
    <citation type="submission" date="2014-08" db="EMBL/GenBank/DDBJ databases">
        <title>Whole genome shotgun sequence of Rhizobium rubi NBRC 13261.</title>
        <authorList>
            <person name="Katano-Makiyama Y."/>
            <person name="Hosoyama A."/>
            <person name="Hashimoto M."/>
            <person name="Hosoyama Y."/>
            <person name="Noguchi M."/>
            <person name="Tsuchikane K."/>
            <person name="Uohara A."/>
            <person name="Ohji S."/>
            <person name="Ichikawa N."/>
            <person name="Kimura A."/>
            <person name="Yamazoe A."/>
            <person name="Fujita N."/>
        </authorList>
    </citation>
    <scope>NUCLEOTIDE SEQUENCE [LARGE SCALE GENOMIC DNA]</scope>
    <source>
        <strain evidence="1 2">NBRC 13261</strain>
    </source>
</reference>
<sequence length="91" mass="10186">MSSLEFETEEMSPVAAECDDHFVSVTLADGRQIRAPLWWYPYLNDATPEQRANFELQFSGVWWPDIDDGVSVKAMLLGWKAPGAKAPQQAA</sequence>